<organism evidence="1 2">
    <name type="scientific">Mycobacterium stomatepiae</name>
    <dbReference type="NCBI Taxonomy" id="470076"/>
    <lineage>
        <taxon>Bacteria</taxon>
        <taxon>Bacillati</taxon>
        <taxon>Actinomycetota</taxon>
        <taxon>Actinomycetes</taxon>
        <taxon>Mycobacteriales</taxon>
        <taxon>Mycobacteriaceae</taxon>
        <taxon>Mycobacterium</taxon>
        <taxon>Mycobacterium simiae complex</taxon>
    </lineage>
</organism>
<evidence type="ECO:0000313" key="2">
    <source>
        <dbReference type="Proteomes" id="UP000467130"/>
    </source>
</evidence>
<reference evidence="1 2" key="1">
    <citation type="journal article" date="2019" name="Emerg. Microbes Infect.">
        <title>Comprehensive subspecies identification of 175 nontuberculous mycobacteria species based on 7547 genomic profiles.</title>
        <authorList>
            <person name="Matsumoto Y."/>
            <person name="Kinjo T."/>
            <person name="Motooka D."/>
            <person name="Nabeya D."/>
            <person name="Jung N."/>
            <person name="Uechi K."/>
            <person name="Horii T."/>
            <person name="Iida T."/>
            <person name="Fujita J."/>
            <person name="Nakamura S."/>
        </authorList>
    </citation>
    <scope>NUCLEOTIDE SEQUENCE [LARGE SCALE GENOMIC DNA]</scope>
    <source>
        <strain evidence="1 2">JCM 17783</strain>
    </source>
</reference>
<evidence type="ECO:0008006" key="3">
    <source>
        <dbReference type="Google" id="ProtNLM"/>
    </source>
</evidence>
<dbReference type="Proteomes" id="UP000467130">
    <property type="component" value="Chromosome"/>
</dbReference>
<gene>
    <name evidence="1" type="ORF">MSTO_21650</name>
</gene>
<name>A0A7I7Q6H7_9MYCO</name>
<dbReference type="SUPFAM" id="SSF56112">
    <property type="entry name" value="Protein kinase-like (PK-like)"/>
    <property type="match status" value="1"/>
</dbReference>
<dbReference type="EMBL" id="AP022587">
    <property type="protein sequence ID" value="BBY21960.1"/>
    <property type="molecule type" value="Genomic_DNA"/>
</dbReference>
<sequence>MAAPLDDVVHDWITDHIGEVVSFQRQYRWRPAWFVVAQRDDRQVRLYVRGNRDGFGTMEISREAEILRVLQASSIPVPHIHGLVDGGRAVVMDWLPGDSDLSNADEHEVDAVMDGYVDALVTVHRIDPTVFRTWA</sequence>
<dbReference type="RefSeq" id="WP_232073596.1">
    <property type="nucleotide sequence ID" value="NZ_AP022587.1"/>
</dbReference>
<dbReference type="InterPro" id="IPR011009">
    <property type="entry name" value="Kinase-like_dom_sf"/>
</dbReference>
<keyword evidence="2" id="KW-1185">Reference proteome</keyword>
<dbReference type="KEGG" id="msto:MSTO_21650"/>
<accession>A0A7I7Q6H7</accession>
<dbReference type="AlphaFoldDB" id="A0A7I7Q6H7"/>
<proteinExistence type="predicted"/>
<evidence type="ECO:0000313" key="1">
    <source>
        <dbReference type="EMBL" id="BBY21960.1"/>
    </source>
</evidence>
<protein>
    <recommendedName>
        <fullName evidence="3">Aminoglycoside phosphotransferase</fullName>
    </recommendedName>
</protein>